<dbReference type="SMART" id="SM00829">
    <property type="entry name" value="PKS_ER"/>
    <property type="match status" value="1"/>
</dbReference>
<dbReference type="Proteomes" id="UP000620124">
    <property type="component" value="Unassembled WGS sequence"/>
</dbReference>
<dbReference type="InterPro" id="IPR013149">
    <property type="entry name" value="ADH-like_C"/>
</dbReference>
<dbReference type="PANTHER" id="PTHR45348:SF2">
    <property type="entry name" value="ZINC-TYPE ALCOHOL DEHYDROGENASE-LIKE PROTEIN C2E1P3.01"/>
    <property type="match status" value="1"/>
</dbReference>
<evidence type="ECO:0000256" key="1">
    <source>
        <dbReference type="SAM" id="MobiDB-lite"/>
    </source>
</evidence>
<reference evidence="3" key="1">
    <citation type="submission" date="2020-05" db="EMBL/GenBank/DDBJ databases">
        <title>Mycena genomes resolve the evolution of fungal bioluminescence.</title>
        <authorList>
            <person name="Tsai I.J."/>
        </authorList>
    </citation>
    <scope>NUCLEOTIDE SEQUENCE</scope>
    <source>
        <strain evidence="3">CCC161011</strain>
    </source>
</reference>
<dbReference type="GO" id="GO:0016651">
    <property type="term" value="F:oxidoreductase activity, acting on NAD(P)H"/>
    <property type="evidence" value="ECO:0007669"/>
    <property type="project" value="InterPro"/>
</dbReference>
<comment type="caution">
    <text evidence="3">The sequence shown here is derived from an EMBL/GenBank/DDBJ whole genome shotgun (WGS) entry which is preliminary data.</text>
</comment>
<proteinExistence type="predicted"/>
<evidence type="ECO:0000313" key="3">
    <source>
        <dbReference type="EMBL" id="KAF7363152.1"/>
    </source>
</evidence>
<dbReference type="Pfam" id="PF00107">
    <property type="entry name" value="ADH_zinc_N"/>
    <property type="match status" value="1"/>
</dbReference>
<dbReference type="PANTHER" id="PTHR45348">
    <property type="entry name" value="HYPOTHETICAL OXIDOREDUCTASE (EUROFUNG)"/>
    <property type="match status" value="1"/>
</dbReference>
<dbReference type="InterPro" id="IPR047122">
    <property type="entry name" value="Trans-enoyl_RdTase-like"/>
</dbReference>
<keyword evidence="4" id="KW-1185">Reference proteome</keyword>
<dbReference type="Gene3D" id="3.90.180.10">
    <property type="entry name" value="Medium-chain alcohol dehydrogenases, catalytic domain"/>
    <property type="match status" value="1"/>
</dbReference>
<accession>A0A8H6YQ72</accession>
<sequence length="338" mass="36426">MVLPRMKALVTVGDGTFRLQDISVPALASGQILVKVVAVAQNPTDWKTLLLHTRAGNILGSDFAGTVIKLGTDVPADVRELGERVAGFVHGGISPNGAFAEYVAVDSALVIAIPDTMTFEHAAQLGIACFTVCQSLYQCLRLPTPLHPSTSSEPVDILIWSGTSATGQYAVQFAKLAGLRVISTASPKRLDLVRSLGADEVYDYADSKTARRISAAGGRSVEIRHGLYQRGDDAKSGEHVAGEGGRHHRDPPSVRKLPERCDIEFPFPFPRNLEHYENAKTYAKLISRVLSLGTVKPVPVRLYPHGLASVQEGLEDMKDGKIHAEKITYRIADTPGLG</sequence>
<feature type="region of interest" description="Disordered" evidence="1">
    <location>
        <begin position="232"/>
        <end position="255"/>
    </location>
</feature>
<organism evidence="3 4">
    <name type="scientific">Mycena venus</name>
    <dbReference type="NCBI Taxonomy" id="2733690"/>
    <lineage>
        <taxon>Eukaryota</taxon>
        <taxon>Fungi</taxon>
        <taxon>Dikarya</taxon>
        <taxon>Basidiomycota</taxon>
        <taxon>Agaricomycotina</taxon>
        <taxon>Agaricomycetes</taxon>
        <taxon>Agaricomycetidae</taxon>
        <taxon>Agaricales</taxon>
        <taxon>Marasmiineae</taxon>
        <taxon>Mycenaceae</taxon>
        <taxon>Mycena</taxon>
    </lineage>
</organism>
<dbReference type="InterPro" id="IPR020843">
    <property type="entry name" value="ER"/>
</dbReference>
<dbReference type="Pfam" id="PF08240">
    <property type="entry name" value="ADH_N"/>
    <property type="match status" value="1"/>
</dbReference>
<dbReference type="AlphaFoldDB" id="A0A8H6YQ72"/>
<dbReference type="Gene3D" id="3.40.50.720">
    <property type="entry name" value="NAD(P)-binding Rossmann-like Domain"/>
    <property type="match status" value="1"/>
</dbReference>
<dbReference type="OrthoDB" id="10257049at2759"/>
<dbReference type="SUPFAM" id="SSF50129">
    <property type="entry name" value="GroES-like"/>
    <property type="match status" value="1"/>
</dbReference>
<evidence type="ECO:0000259" key="2">
    <source>
        <dbReference type="SMART" id="SM00829"/>
    </source>
</evidence>
<evidence type="ECO:0000313" key="4">
    <source>
        <dbReference type="Proteomes" id="UP000620124"/>
    </source>
</evidence>
<name>A0A8H6YQ72_9AGAR</name>
<feature type="domain" description="Enoyl reductase (ER)" evidence="2">
    <location>
        <begin position="13"/>
        <end position="329"/>
    </location>
</feature>
<gene>
    <name evidence="3" type="ORF">MVEN_00667700</name>
</gene>
<dbReference type="SUPFAM" id="SSF51735">
    <property type="entry name" value="NAD(P)-binding Rossmann-fold domains"/>
    <property type="match status" value="1"/>
</dbReference>
<dbReference type="InterPro" id="IPR011032">
    <property type="entry name" value="GroES-like_sf"/>
</dbReference>
<dbReference type="InterPro" id="IPR013154">
    <property type="entry name" value="ADH-like_N"/>
</dbReference>
<protein>
    <submittedName>
        <fullName evidence="3">GroES-like protein</fullName>
    </submittedName>
</protein>
<dbReference type="EMBL" id="JACAZI010000004">
    <property type="protein sequence ID" value="KAF7363152.1"/>
    <property type="molecule type" value="Genomic_DNA"/>
</dbReference>
<dbReference type="CDD" id="cd08249">
    <property type="entry name" value="enoyl_reductase_like"/>
    <property type="match status" value="1"/>
</dbReference>
<dbReference type="InterPro" id="IPR036291">
    <property type="entry name" value="NAD(P)-bd_dom_sf"/>
</dbReference>